<dbReference type="Proteomes" id="UP001151760">
    <property type="component" value="Unassembled WGS sequence"/>
</dbReference>
<organism evidence="3 4">
    <name type="scientific">Tanacetum coccineum</name>
    <dbReference type="NCBI Taxonomy" id="301880"/>
    <lineage>
        <taxon>Eukaryota</taxon>
        <taxon>Viridiplantae</taxon>
        <taxon>Streptophyta</taxon>
        <taxon>Embryophyta</taxon>
        <taxon>Tracheophyta</taxon>
        <taxon>Spermatophyta</taxon>
        <taxon>Magnoliopsida</taxon>
        <taxon>eudicotyledons</taxon>
        <taxon>Gunneridae</taxon>
        <taxon>Pentapetalae</taxon>
        <taxon>asterids</taxon>
        <taxon>campanulids</taxon>
        <taxon>Asterales</taxon>
        <taxon>Asteraceae</taxon>
        <taxon>Asteroideae</taxon>
        <taxon>Anthemideae</taxon>
        <taxon>Anthemidinae</taxon>
        <taxon>Tanacetum</taxon>
    </lineage>
</organism>
<feature type="compositionally biased region" description="Acidic residues" evidence="1">
    <location>
        <begin position="42"/>
        <end position="78"/>
    </location>
</feature>
<name>A0ABQ5CRD2_9ASTR</name>
<proteinExistence type="predicted"/>
<comment type="caution">
    <text evidence="3">The sequence shown here is derived from an EMBL/GenBank/DDBJ whole genome shotgun (WGS) entry which is preliminary data.</text>
</comment>
<reference evidence="3" key="1">
    <citation type="journal article" date="2022" name="Int. J. Mol. Sci.">
        <title>Draft Genome of Tanacetum Coccineum: Genomic Comparison of Closely Related Tanacetum-Family Plants.</title>
        <authorList>
            <person name="Yamashiro T."/>
            <person name="Shiraishi A."/>
            <person name="Nakayama K."/>
            <person name="Satake H."/>
        </authorList>
    </citation>
    <scope>NUCLEOTIDE SEQUENCE</scope>
</reference>
<evidence type="ECO:0000313" key="3">
    <source>
        <dbReference type="EMBL" id="GJT29636.1"/>
    </source>
</evidence>
<evidence type="ECO:0000259" key="2">
    <source>
        <dbReference type="Pfam" id="PF07727"/>
    </source>
</evidence>
<protein>
    <submittedName>
        <fullName evidence="3">Ribonuclease H-like domain-containing protein</fullName>
    </submittedName>
</protein>
<evidence type="ECO:0000256" key="1">
    <source>
        <dbReference type="SAM" id="MobiDB-lite"/>
    </source>
</evidence>
<feature type="region of interest" description="Disordered" evidence="1">
    <location>
        <begin position="38"/>
        <end position="78"/>
    </location>
</feature>
<evidence type="ECO:0000313" key="4">
    <source>
        <dbReference type="Proteomes" id="UP001151760"/>
    </source>
</evidence>
<dbReference type="Pfam" id="PF07727">
    <property type="entry name" value="RVT_2"/>
    <property type="match status" value="1"/>
</dbReference>
<reference evidence="3" key="2">
    <citation type="submission" date="2022-01" db="EMBL/GenBank/DDBJ databases">
        <authorList>
            <person name="Yamashiro T."/>
            <person name="Shiraishi A."/>
            <person name="Satake H."/>
            <person name="Nakayama K."/>
        </authorList>
    </citation>
    <scope>NUCLEOTIDE SEQUENCE</scope>
</reference>
<dbReference type="InterPro" id="IPR013103">
    <property type="entry name" value="RVT_2"/>
</dbReference>
<accession>A0ABQ5CRD2</accession>
<feature type="domain" description="Reverse transcriptase Ty1/copia-type" evidence="2">
    <location>
        <begin position="165"/>
        <end position="235"/>
    </location>
</feature>
<gene>
    <name evidence="3" type="ORF">Tco_0909911</name>
</gene>
<keyword evidence="4" id="KW-1185">Reference proteome</keyword>
<dbReference type="EMBL" id="BQNB010014559">
    <property type="protein sequence ID" value="GJT29636.1"/>
    <property type="molecule type" value="Genomic_DNA"/>
</dbReference>
<sequence>MKATMAWRCRACDDLIIMANIIPPGHVDDLPDPALAIPEPALVDENEEPEEEEEFEDEEEFEEEESQEEEYDMEVDIEEEENEPGLIFPYVKADPLNPLPPASDSEHEDVIEVEDMVDPKDETVPASVYEVSESSTVSFHREDSDGLLPGFMRRDINSLFDGSLSRYKACLVANRRNQQLGIDCHKTFSPVDEPATIRTVLSLAIFGNWPIHQLYVKNDFLHGHLSETVYMHHPLALWTLIEPFELAHMQNCNPFRTPIDTDSKLGFDSDHVSDSTLFVFISNAYTNVDWASCPVTRCSTSGYCVFLGDNLLSLSAKR</sequence>